<evidence type="ECO:0000313" key="2">
    <source>
        <dbReference type="Proteomes" id="UP000242699"/>
    </source>
</evidence>
<sequence length="83" mass="9673">MFVNVFADGIVGYFNENTATFLAHADQTKTYFQMVLDVTNDPNEAMSGTVEKLWFYDDLQWSEENFTGKTPYEIRQVIYREIG</sequence>
<protein>
    <submittedName>
        <fullName evidence="1">Uncharacterized protein</fullName>
    </submittedName>
</protein>
<proteinExistence type="predicted"/>
<dbReference type="AlphaFoldDB" id="A0A2T2WG63"/>
<name>A0A2T2WG63_9FIRM</name>
<dbReference type="Proteomes" id="UP000242699">
    <property type="component" value="Unassembled WGS sequence"/>
</dbReference>
<gene>
    <name evidence="1" type="ORF">C7B43_21420</name>
</gene>
<accession>A0A2T2WG63</accession>
<evidence type="ECO:0000313" key="1">
    <source>
        <dbReference type="EMBL" id="PSR21231.1"/>
    </source>
</evidence>
<comment type="caution">
    <text evidence="1">The sequence shown here is derived from an EMBL/GenBank/DDBJ whole genome shotgun (WGS) entry which is preliminary data.</text>
</comment>
<dbReference type="EMBL" id="PXYT01000140">
    <property type="protein sequence ID" value="PSR21231.1"/>
    <property type="molecule type" value="Genomic_DNA"/>
</dbReference>
<reference evidence="1 2" key="1">
    <citation type="journal article" date="2014" name="BMC Genomics">
        <title>Comparison of environmental and isolate Sulfobacillus genomes reveals diverse carbon, sulfur, nitrogen, and hydrogen metabolisms.</title>
        <authorList>
            <person name="Justice N.B."/>
            <person name="Norman A."/>
            <person name="Brown C.T."/>
            <person name="Singh A."/>
            <person name="Thomas B.C."/>
            <person name="Banfield J.F."/>
        </authorList>
    </citation>
    <scope>NUCLEOTIDE SEQUENCE [LARGE SCALE GENOMIC DNA]</scope>
    <source>
        <strain evidence="1">AMDSBA1</strain>
    </source>
</reference>
<organism evidence="1 2">
    <name type="scientific">Sulfobacillus benefaciens</name>
    <dbReference type="NCBI Taxonomy" id="453960"/>
    <lineage>
        <taxon>Bacteria</taxon>
        <taxon>Bacillati</taxon>
        <taxon>Bacillota</taxon>
        <taxon>Clostridia</taxon>
        <taxon>Eubacteriales</taxon>
        <taxon>Clostridiales Family XVII. Incertae Sedis</taxon>
        <taxon>Sulfobacillus</taxon>
    </lineage>
</organism>